<feature type="chain" id="PRO_5034317069" description="Long chronological lifespan protein 2" evidence="1">
    <location>
        <begin position="19"/>
        <end position="73"/>
    </location>
</feature>
<name>A0A8H7K7Y0_BIOOC</name>
<evidence type="ECO:0000313" key="3">
    <source>
        <dbReference type="Proteomes" id="UP000616885"/>
    </source>
</evidence>
<dbReference type="Proteomes" id="UP000616885">
    <property type="component" value="Unassembled WGS sequence"/>
</dbReference>
<reference evidence="2" key="1">
    <citation type="submission" date="2020-10" db="EMBL/GenBank/DDBJ databases">
        <title>High-Quality Genome Resource of Clonostachys rosea strain S41 by Oxford Nanopore Long-Read Sequencing.</title>
        <authorList>
            <person name="Wang H."/>
        </authorList>
    </citation>
    <scope>NUCLEOTIDE SEQUENCE</scope>
    <source>
        <strain evidence="2">S41</strain>
    </source>
</reference>
<feature type="signal peptide" evidence="1">
    <location>
        <begin position="1"/>
        <end position="18"/>
    </location>
</feature>
<protein>
    <recommendedName>
        <fullName evidence="4">Long chronological lifespan protein 2</fullName>
    </recommendedName>
</protein>
<accession>A0A8H7K7Y0</accession>
<comment type="caution">
    <text evidence="2">The sequence shown here is derived from an EMBL/GenBank/DDBJ whole genome shotgun (WGS) entry which is preliminary data.</text>
</comment>
<sequence length="73" mass="7689">MKFLAGILFFAAASMTTAGPAPGDDDYGNNGQCQSVGKRCNYSIYPALGCCPQLKCYIPPGSPPGAYGYCRKN</sequence>
<dbReference type="AlphaFoldDB" id="A0A8H7K7Y0"/>
<proteinExistence type="predicted"/>
<evidence type="ECO:0008006" key="4">
    <source>
        <dbReference type="Google" id="ProtNLM"/>
    </source>
</evidence>
<evidence type="ECO:0000313" key="2">
    <source>
        <dbReference type="EMBL" id="KAF9742098.1"/>
    </source>
</evidence>
<dbReference type="EMBL" id="JADCTT010000024">
    <property type="protein sequence ID" value="KAF9742098.1"/>
    <property type="molecule type" value="Genomic_DNA"/>
</dbReference>
<keyword evidence="1" id="KW-0732">Signal</keyword>
<organism evidence="2 3">
    <name type="scientific">Bionectria ochroleuca</name>
    <name type="common">Gliocladium roseum</name>
    <dbReference type="NCBI Taxonomy" id="29856"/>
    <lineage>
        <taxon>Eukaryota</taxon>
        <taxon>Fungi</taxon>
        <taxon>Dikarya</taxon>
        <taxon>Ascomycota</taxon>
        <taxon>Pezizomycotina</taxon>
        <taxon>Sordariomycetes</taxon>
        <taxon>Hypocreomycetidae</taxon>
        <taxon>Hypocreales</taxon>
        <taxon>Bionectriaceae</taxon>
        <taxon>Clonostachys</taxon>
    </lineage>
</organism>
<gene>
    <name evidence="2" type="ORF">IM811_009732</name>
</gene>
<evidence type="ECO:0000256" key="1">
    <source>
        <dbReference type="SAM" id="SignalP"/>
    </source>
</evidence>